<evidence type="ECO:0000256" key="9">
    <source>
        <dbReference type="ARBA" id="ARBA00023069"/>
    </source>
</evidence>
<dbReference type="SMART" id="SM00562">
    <property type="entry name" value="NDK"/>
    <property type="match status" value="1"/>
</dbReference>
<evidence type="ECO:0000256" key="5">
    <source>
        <dbReference type="ARBA" id="ARBA00022782"/>
    </source>
</evidence>
<feature type="region of interest" description="Disordered" evidence="17">
    <location>
        <begin position="235"/>
        <end position="270"/>
    </location>
</feature>
<dbReference type="Gene3D" id="1.20.890.10">
    <property type="entry name" value="cAMP-dependent protein kinase regulatory subunit, dimerization-anchoring domain"/>
    <property type="match status" value="1"/>
</dbReference>
<dbReference type="InterPro" id="IPR007858">
    <property type="entry name" value="Dpy-30_motif"/>
</dbReference>
<evidence type="ECO:0000256" key="17">
    <source>
        <dbReference type="SAM" id="MobiDB-lite"/>
    </source>
</evidence>
<name>A0A8C4UQF4_FALTI</name>
<dbReference type="CDD" id="cd04418">
    <property type="entry name" value="NDPk5"/>
    <property type="match status" value="1"/>
</dbReference>
<dbReference type="InterPro" id="IPR034907">
    <property type="entry name" value="NDK-like_dom"/>
</dbReference>
<comment type="subunit">
    <text evidence="12">Component of the axonemal radial spoke complex 1 (RS1), at least composed of spoke head proteins RSPH1, RSPH3, RSPH9 and the cilia-specific component RSPH4A or sperm-specific component RSPH6A, spoke stalk proteins RSPH14, DNAJB13, DYDC1, ROPN1L and NME5, and the anchor protein IQUB. Interacts with IQUB.</text>
</comment>
<dbReference type="Proteomes" id="UP000694562">
    <property type="component" value="Unplaced"/>
</dbReference>
<accession>A0A8C4UQF4</accession>
<dbReference type="AlphaFoldDB" id="A0A8C4UQF4"/>
<keyword evidence="6" id="KW-0378">Hydrolase</keyword>
<keyword evidence="20" id="KW-1185">Reference proteome</keyword>
<dbReference type="Gene3D" id="3.30.70.141">
    <property type="entry name" value="Nucleoside diphosphate kinase-like domain"/>
    <property type="match status" value="1"/>
</dbReference>
<evidence type="ECO:0000256" key="6">
    <source>
        <dbReference type="ARBA" id="ARBA00022801"/>
    </source>
</evidence>
<evidence type="ECO:0000256" key="3">
    <source>
        <dbReference type="ARBA" id="ARBA00022473"/>
    </source>
</evidence>
<dbReference type="CDD" id="cd22970">
    <property type="entry name" value="DD_NDKH5-like"/>
    <property type="match status" value="1"/>
</dbReference>
<keyword evidence="8" id="KW-0744">Spermatogenesis</keyword>
<evidence type="ECO:0000256" key="16">
    <source>
        <dbReference type="RuleBase" id="RU004011"/>
    </source>
</evidence>
<evidence type="ECO:0000256" key="14">
    <source>
        <dbReference type="ARBA" id="ARBA00080200"/>
    </source>
</evidence>
<dbReference type="GO" id="GO:0005929">
    <property type="term" value="C:cilium"/>
    <property type="evidence" value="ECO:0007669"/>
    <property type="project" value="TreeGrafter"/>
</dbReference>
<evidence type="ECO:0000256" key="13">
    <source>
        <dbReference type="ARBA" id="ARBA00072632"/>
    </source>
</evidence>
<dbReference type="PANTHER" id="PTHR46161">
    <property type="entry name" value="NUCLEOSIDE DIPHOSPHATE KINASE"/>
    <property type="match status" value="1"/>
</dbReference>
<evidence type="ECO:0000256" key="2">
    <source>
        <dbReference type="ARBA" id="ARBA00008142"/>
    </source>
</evidence>
<dbReference type="GO" id="GO:0016787">
    <property type="term" value="F:hydrolase activity"/>
    <property type="evidence" value="ECO:0007669"/>
    <property type="project" value="UniProtKB-KW"/>
</dbReference>
<dbReference type="InterPro" id="IPR001564">
    <property type="entry name" value="Nucleoside_diP_kinase"/>
</dbReference>
<dbReference type="SUPFAM" id="SSF54919">
    <property type="entry name" value="Nucleoside diphosphate kinase, NDK"/>
    <property type="match status" value="1"/>
</dbReference>
<keyword evidence="7" id="KW-0282">Flagellum</keyword>
<evidence type="ECO:0000256" key="15">
    <source>
        <dbReference type="PROSITE-ProRule" id="PRU00706"/>
    </source>
</evidence>
<dbReference type="InterPro" id="IPR036850">
    <property type="entry name" value="NDK-like_dom_sf"/>
</dbReference>
<feature type="domain" description="Nucleoside diphosphate kinase-like" evidence="18">
    <location>
        <begin position="12"/>
        <end position="150"/>
    </location>
</feature>
<dbReference type="GO" id="GO:0003341">
    <property type="term" value="P:cilium movement"/>
    <property type="evidence" value="ECO:0007669"/>
    <property type="project" value="TreeGrafter"/>
</dbReference>
<comment type="caution">
    <text evidence="15">Lacks conserved residue(s) required for the propagation of feature annotation.</text>
</comment>
<evidence type="ECO:0000313" key="19">
    <source>
        <dbReference type="Ensembl" id="ENSFTIP00000015056.1"/>
    </source>
</evidence>
<evidence type="ECO:0000256" key="7">
    <source>
        <dbReference type="ARBA" id="ARBA00022846"/>
    </source>
</evidence>
<dbReference type="PANTHER" id="PTHR46161:SF1">
    <property type="entry name" value="NUCLEOSIDE DIPHOSPHATE KINASE HOMOLOG 5"/>
    <property type="match status" value="1"/>
</dbReference>
<reference evidence="19" key="2">
    <citation type="submission" date="2025-09" db="UniProtKB">
        <authorList>
            <consortium name="Ensembl"/>
        </authorList>
    </citation>
    <scope>IDENTIFICATION</scope>
</reference>
<dbReference type="GO" id="GO:0006228">
    <property type="term" value="P:UTP biosynthetic process"/>
    <property type="evidence" value="ECO:0007669"/>
    <property type="project" value="InterPro"/>
</dbReference>
<comment type="subcellular location">
    <subcellularLocation>
        <location evidence="1">Cytoplasm</location>
        <location evidence="1">Cytoskeleton</location>
        <location evidence="1">Flagellum axoneme</location>
    </subcellularLocation>
</comment>
<evidence type="ECO:0000256" key="10">
    <source>
        <dbReference type="ARBA" id="ARBA00023212"/>
    </source>
</evidence>
<sequence>MQMLMPEPQIFVERTLALIKPDVVDKEEEIEDLILRAGFLIVQKRKLQLSPEQCSNFYADQYGKGFFPNLTAYMSSGPLVAMILARHCAVSYWKELLGPSNSVMARRTHPHSLRAIYGTDDLRNALHGSLSISSAEREIRFMFPEVILEPIPTGQRARDYLNLYVKPTLLAGLTALCKEKPADPMIWLADWLIEHNPNKPRLQHQVAEEEHQGLISARVSCPVSKASTKSLEILSPNSTLSLHPPQTQPRPPARQMHAKRRTAPSGQILP</sequence>
<evidence type="ECO:0000256" key="11">
    <source>
        <dbReference type="ARBA" id="ARBA00023273"/>
    </source>
</evidence>
<dbReference type="PROSITE" id="PS51374">
    <property type="entry name" value="NDPK_LIKE"/>
    <property type="match status" value="1"/>
</dbReference>
<reference evidence="19" key="1">
    <citation type="submission" date="2025-08" db="UniProtKB">
        <authorList>
            <consortium name="Ensembl"/>
        </authorList>
    </citation>
    <scope>IDENTIFICATION</scope>
</reference>
<keyword evidence="4" id="KW-0963">Cytoplasm</keyword>
<proteinExistence type="inferred from homology"/>
<evidence type="ECO:0000256" key="1">
    <source>
        <dbReference type="ARBA" id="ARBA00004611"/>
    </source>
</evidence>
<dbReference type="GO" id="GO:0006183">
    <property type="term" value="P:GTP biosynthetic process"/>
    <property type="evidence" value="ECO:0007669"/>
    <property type="project" value="InterPro"/>
</dbReference>
<protein>
    <recommendedName>
        <fullName evidence="13">Nucleoside diphosphate kinase homolog 5</fullName>
    </recommendedName>
    <alternativeName>
        <fullName evidence="14">3'-5' exonuclease NME5</fullName>
    </alternativeName>
</protein>
<evidence type="ECO:0000256" key="8">
    <source>
        <dbReference type="ARBA" id="ARBA00022871"/>
    </source>
</evidence>
<dbReference type="Ensembl" id="ENSFTIT00000015692.1">
    <property type="protein sequence ID" value="ENSFTIP00000015056.1"/>
    <property type="gene ID" value="ENSFTIG00000010003.1"/>
</dbReference>
<keyword evidence="3" id="KW-0217">Developmental protein</keyword>
<dbReference type="GO" id="GO:0004550">
    <property type="term" value="F:nucleoside diphosphate kinase activity"/>
    <property type="evidence" value="ECO:0007669"/>
    <property type="project" value="InterPro"/>
</dbReference>
<evidence type="ECO:0000313" key="20">
    <source>
        <dbReference type="Proteomes" id="UP000694562"/>
    </source>
</evidence>
<dbReference type="OMA" id="HNAISYW"/>
<dbReference type="Pfam" id="PF00334">
    <property type="entry name" value="NDK"/>
    <property type="match status" value="1"/>
</dbReference>
<dbReference type="GO" id="GO:0007286">
    <property type="term" value="P:spermatid development"/>
    <property type="evidence" value="ECO:0007669"/>
    <property type="project" value="UniProtKB-ARBA"/>
</dbReference>
<dbReference type="FunFam" id="1.20.890.10:FF:000008">
    <property type="entry name" value="Nucleoside diphosphate kinase homolog 5"/>
    <property type="match status" value="1"/>
</dbReference>
<dbReference type="PRINTS" id="PR01243">
    <property type="entry name" value="NUCDPKINASE"/>
</dbReference>
<keyword evidence="10" id="KW-0206">Cytoskeleton</keyword>
<keyword evidence="9" id="KW-0969">Cilium</keyword>
<evidence type="ECO:0000256" key="4">
    <source>
        <dbReference type="ARBA" id="ARBA00022490"/>
    </source>
</evidence>
<comment type="similarity">
    <text evidence="2 15 16">Belongs to the NDK family.</text>
</comment>
<dbReference type="OrthoDB" id="1729737at2759"/>
<dbReference type="GO" id="GO:1902176">
    <property type="term" value="P:negative regulation of oxidative stress-induced intrinsic apoptotic signaling pathway"/>
    <property type="evidence" value="ECO:0007669"/>
    <property type="project" value="TreeGrafter"/>
</dbReference>
<dbReference type="Pfam" id="PF05186">
    <property type="entry name" value="Dpy-30"/>
    <property type="match status" value="1"/>
</dbReference>
<evidence type="ECO:0000259" key="18">
    <source>
        <dbReference type="SMART" id="SM00562"/>
    </source>
</evidence>
<keyword evidence="5" id="KW-0221">Differentiation</keyword>
<organism evidence="19 20">
    <name type="scientific">Falco tinnunculus</name>
    <name type="common">Common kestrel</name>
    <dbReference type="NCBI Taxonomy" id="100819"/>
    <lineage>
        <taxon>Eukaryota</taxon>
        <taxon>Metazoa</taxon>
        <taxon>Chordata</taxon>
        <taxon>Craniata</taxon>
        <taxon>Vertebrata</taxon>
        <taxon>Euteleostomi</taxon>
        <taxon>Archelosauria</taxon>
        <taxon>Archosauria</taxon>
        <taxon>Dinosauria</taxon>
        <taxon>Saurischia</taxon>
        <taxon>Theropoda</taxon>
        <taxon>Coelurosauria</taxon>
        <taxon>Aves</taxon>
        <taxon>Neognathae</taxon>
        <taxon>Neoaves</taxon>
        <taxon>Telluraves</taxon>
        <taxon>Australaves</taxon>
        <taxon>Falconiformes</taxon>
        <taxon>Falconidae</taxon>
        <taxon>Falco</taxon>
    </lineage>
</organism>
<evidence type="ECO:0000256" key="12">
    <source>
        <dbReference type="ARBA" id="ARBA00064558"/>
    </source>
</evidence>
<dbReference type="FunFam" id="3.30.70.141:FF:000008">
    <property type="entry name" value="nucleoside diphosphate kinase homolog 5"/>
    <property type="match status" value="1"/>
</dbReference>
<dbReference type="GO" id="GO:0006241">
    <property type="term" value="P:CTP biosynthetic process"/>
    <property type="evidence" value="ECO:0007669"/>
    <property type="project" value="InterPro"/>
</dbReference>
<keyword evidence="11" id="KW-0966">Cell projection</keyword>